<organism evidence="1 2">
    <name type="scientific">Elaphomyces granulatus</name>
    <dbReference type="NCBI Taxonomy" id="519963"/>
    <lineage>
        <taxon>Eukaryota</taxon>
        <taxon>Fungi</taxon>
        <taxon>Dikarya</taxon>
        <taxon>Ascomycota</taxon>
        <taxon>Pezizomycotina</taxon>
        <taxon>Eurotiomycetes</taxon>
        <taxon>Eurotiomycetidae</taxon>
        <taxon>Eurotiales</taxon>
        <taxon>Elaphomycetaceae</taxon>
        <taxon>Elaphomyces</taxon>
    </lineage>
</organism>
<dbReference type="EMBL" id="NPHW01003847">
    <property type="protein sequence ID" value="OXV08866.1"/>
    <property type="molecule type" value="Genomic_DNA"/>
</dbReference>
<comment type="caution">
    <text evidence="1">The sequence shown here is derived from an EMBL/GenBank/DDBJ whole genome shotgun (WGS) entry which is preliminary data.</text>
</comment>
<evidence type="ECO:0000313" key="1">
    <source>
        <dbReference type="EMBL" id="OXV08866.1"/>
    </source>
</evidence>
<dbReference type="AlphaFoldDB" id="A0A232LXN8"/>
<gene>
    <name evidence="1" type="ORF">Egran_03370</name>
</gene>
<reference evidence="1 2" key="1">
    <citation type="journal article" date="2015" name="Environ. Microbiol.">
        <title>Metagenome sequence of Elaphomyces granulatus from sporocarp tissue reveals Ascomycota ectomycorrhizal fingerprints of genome expansion and a Proteobacteria-rich microbiome.</title>
        <authorList>
            <person name="Quandt C.A."/>
            <person name="Kohler A."/>
            <person name="Hesse C.N."/>
            <person name="Sharpton T.J."/>
            <person name="Martin F."/>
            <person name="Spatafora J.W."/>
        </authorList>
    </citation>
    <scope>NUCLEOTIDE SEQUENCE [LARGE SCALE GENOMIC DNA]</scope>
    <source>
        <strain evidence="1 2">OSC145934</strain>
    </source>
</reference>
<proteinExistence type="predicted"/>
<evidence type="ECO:0000313" key="2">
    <source>
        <dbReference type="Proteomes" id="UP000243515"/>
    </source>
</evidence>
<keyword evidence="2" id="KW-1185">Reference proteome</keyword>
<name>A0A232LXN8_9EURO</name>
<dbReference type="Proteomes" id="UP000243515">
    <property type="component" value="Unassembled WGS sequence"/>
</dbReference>
<accession>A0A232LXN8</accession>
<protein>
    <submittedName>
        <fullName evidence="1">Uncharacterized protein</fullName>
    </submittedName>
</protein>
<sequence>MPTKTHDTLLAFNMFGPPYHRESNRTSVLASFANLADVLESEAAVNSHSNNVTNIEDPWMRGVRSRDLVAKMTFI</sequence>